<dbReference type="PANTHER" id="PTHR12000:SF42">
    <property type="entry name" value="LEGUMAIN"/>
    <property type="match status" value="1"/>
</dbReference>
<comment type="caution">
    <text evidence="3">The sequence shown here is derived from an EMBL/GenBank/DDBJ whole genome shotgun (WGS) entry which is preliminary data.</text>
</comment>
<sequence length="124" mass="14136">MTRIKPGLVMEYGDKSVKSEKLYLYQGFDPSNANVTKNVVDLRMQMGAISQRDADLLFLWKRVSHNFSFVFVDFYLCSSIHDIGLSILRAVRSSGRALIDDWECLKSMVWVFESRCGSLTQSGI</sequence>
<dbReference type="InterPro" id="IPR001096">
    <property type="entry name" value="Peptidase_C13"/>
</dbReference>
<comment type="similarity">
    <text evidence="1">Belongs to the peptidase C13 family.</text>
</comment>
<dbReference type="GO" id="GO:0051603">
    <property type="term" value="P:proteolysis involved in protein catabolic process"/>
    <property type="evidence" value="ECO:0007669"/>
    <property type="project" value="TreeGrafter"/>
</dbReference>
<dbReference type="PANTHER" id="PTHR12000">
    <property type="entry name" value="HEMOGLOBINASE FAMILY MEMBER"/>
    <property type="match status" value="1"/>
</dbReference>
<organism evidence="3 4">
    <name type="scientific">Ensete ventricosum</name>
    <name type="common">Abyssinian banana</name>
    <name type="synonym">Musa ensete</name>
    <dbReference type="NCBI Taxonomy" id="4639"/>
    <lineage>
        <taxon>Eukaryota</taxon>
        <taxon>Viridiplantae</taxon>
        <taxon>Streptophyta</taxon>
        <taxon>Embryophyta</taxon>
        <taxon>Tracheophyta</taxon>
        <taxon>Spermatophyta</taxon>
        <taxon>Magnoliopsida</taxon>
        <taxon>Liliopsida</taxon>
        <taxon>Zingiberales</taxon>
        <taxon>Musaceae</taxon>
        <taxon>Ensete</taxon>
    </lineage>
</organism>
<evidence type="ECO:0000259" key="2">
    <source>
        <dbReference type="Pfam" id="PF20985"/>
    </source>
</evidence>
<name>A0AAV8PZP7_ENSVE</name>
<evidence type="ECO:0000313" key="3">
    <source>
        <dbReference type="EMBL" id="KAJ8467700.1"/>
    </source>
</evidence>
<dbReference type="InterPro" id="IPR048501">
    <property type="entry name" value="Legum_prodom"/>
</dbReference>
<dbReference type="AlphaFoldDB" id="A0AAV8PZP7"/>
<feature type="domain" description="Legumain prodomain" evidence="2">
    <location>
        <begin position="84"/>
        <end position="123"/>
    </location>
</feature>
<dbReference type="GO" id="GO:0005773">
    <property type="term" value="C:vacuole"/>
    <property type="evidence" value="ECO:0007669"/>
    <property type="project" value="GOC"/>
</dbReference>
<dbReference type="Pfam" id="PF20985">
    <property type="entry name" value="Legum_prodom"/>
    <property type="match status" value="1"/>
</dbReference>
<dbReference type="EMBL" id="JAQQAF010000008">
    <property type="protein sequence ID" value="KAJ8467700.1"/>
    <property type="molecule type" value="Genomic_DNA"/>
</dbReference>
<proteinExistence type="inferred from homology"/>
<reference evidence="3 4" key="1">
    <citation type="submission" date="2022-12" db="EMBL/GenBank/DDBJ databases">
        <title>Chromosome-scale assembly of the Ensete ventricosum genome.</title>
        <authorList>
            <person name="Dussert Y."/>
            <person name="Stocks J."/>
            <person name="Wendawek A."/>
            <person name="Woldeyes F."/>
            <person name="Nichols R.A."/>
            <person name="Borrell J.S."/>
        </authorList>
    </citation>
    <scope>NUCLEOTIDE SEQUENCE [LARGE SCALE GENOMIC DNA]</scope>
    <source>
        <strain evidence="4">cv. Maze</strain>
        <tissue evidence="3">Seeds</tissue>
    </source>
</reference>
<evidence type="ECO:0000256" key="1">
    <source>
        <dbReference type="ARBA" id="ARBA00009941"/>
    </source>
</evidence>
<dbReference type="Gene3D" id="1.10.132.130">
    <property type="match status" value="1"/>
</dbReference>
<accession>A0AAV8PZP7</accession>
<keyword evidence="4" id="KW-1185">Reference proteome</keyword>
<dbReference type="Proteomes" id="UP001222027">
    <property type="component" value="Unassembled WGS sequence"/>
</dbReference>
<protein>
    <recommendedName>
        <fullName evidence="2">Legumain prodomain domain-containing protein</fullName>
    </recommendedName>
</protein>
<dbReference type="InterPro" id="IPR046427">
    <property type="entry name" value="Legumain_prodom_sf"/>
</dbReference>
<dbReference type="GO" id="GO:0004197">
    <property type="term" value="F:cysteine-type endopeptidase activity"/>
    <property type="evidence" value="ECO:0007669"/>
    <property type="project" value="TreeGrafter"/>
</dbReference>
<evidence type="ECO:0000313" key="4">
    <source>
        <dbReference type="Proteomes" id="UP001222027"/>
    </source>
</evidence>
<gene>
    <name evidence="3" type="ORF">OPV22_030252</name>
</gene>
<dbReference type="GO" id="GO:0006624">
    <property type="term" value="P:vacuolar protein processing"/>
    <property type="evidence" value="ECO:0007669"/>
    <property type="project" value="TreeGrafter"/>
</dbReference>